<dbReference type="Gene3D" id="3.40.50.1820">
    <property type="entry name" value="alpha/beta hydrolase"/>
    <property type="match status" value="1"/>
</dbReference>
<dbReference type="RefSeq" id="WP_201373381.1">
    <property type="nucleotide sequence ID" value="NZ_BNJG01000002.1"/>
</dbReference>
<evidence type="ECO:0000259" key="2">
    <source>
        <dbReference type="Pfam" id="PF12697"/>
    </source>
</evidence>
<dbReference type="SUPFAM" id="SSF53474">
    <property type="entry name" value="alpha/beta-Hydrolases"/>
    <property type="match status" value="1"/>
</dbReference>
<dbReference type="Pfam" id="PF12697">
    <property type="entry name" value="Abhydrolase_6"/>
    <property type="match status" value="1"/>
</dbReference>
<sequence>MLNTQIVKQPLQIQVDNISLSGLYAAPTEQTPRALLVALHGGGLSAGMFDVSVTDEATFLETAAGLDYAVIALDRPGYRASAEIAPDQSTFPNQVDLLLPPLQQAWEQYGGVSAGIHLVGHSRRMPYPGTGRQYPKGREGIRKQTG</sequence>
<protein>
    <recommendedName>
        <fullName evidence="2">AB hydrolase-1 domain-containing protein</fullName>
    </recommendedName>
</protein>
<evidence type="ECO:0000313" key="4">
    <source>
        <dbReference type="Proteomes" id="UP000654345"/>
    </source>
</evidence>
<evidence type="ECO:0000313" key="3">
    <source>
        <dbReference type="EMBL" id="GHO56932.1"/>
    </source>
</evidence>
<feature type="compositionally biased region" description="Basic and acidic residues" evidence="1">
    <location>
        <begin position="136"/>
        <end position="146"/>
    </location>
</feature>
<dbReference type="InterPro" id="IPR029058">
    <property type="entry name" value="AB_hydrolase_fold"/>
</dbReference>
<keyword evidence="4" id="KW-1185">Reference proteome</keyword>
<dbReference type="InterPro" id="IPR000073">
    <property type="entry name" value="AB_hydrolase_1"/>
</dbReference>
<feature type="region of interest" description="Disordered" evidence="1">
    <location>
        <begin position="126"/>
        <end position="146"/>
    </location>
</feature>
<dbReference type="EMBL" id="BNJG01000002">
    <property type="protein sequence ID" value="GHO56932.1"/>
    <property type="molecule type" value="Genomic_DNA"/>
</dbReference>
<reference evidence="3 4" key="1">
    <citation type="journal article" date="2021" name="Int. J. Syst. Evol. Microbiol.">
        <title>Reticulibacter mediterranei gen. nov., sp. nov., within the new family Reticulibacteraceae fam. nov., and Ktedonospora formicarum gen. nov., sp. nov., Ktedonobacter robiniae sp. nov., Dictyobacter formicarum sp. nov. and Dictyobacter arantiisoli sp. nov., belonging to the class Ktedonobacteria.</title>
        <authorList>
            <person name="Yabe S."/>
            <person name="Zheng Y."/>
            <person name="Wang C.M."/>
            <person name="Sakai Y."/>
            <person name="Abe K."/>
            <person name="Yokota A."/>
            <person name="Donadio S."/>
            <person name="Cavaletti L."/>
            <person name="Monciardini P."/>
        </authorList>
    </citation>
    <scope>NUCLEOTIDE SEQUENCE [LARGE SCALE GENOMIC DNA]</scope>
    <source>
        <strain evidence="3 4">SOSP1-30</strain>
    </source>
</reference>
<organism evidence="3 4">
    <name type="scientific">Ktedonobacter robiniae</name>
    <dbReference type="NCBI Taxonomy" id="2778365"/>
    <lineage>
        <taxon>Bacteria</taxon>
        <taxon>Bacillati</taxon>
        <taxon>Chloroflexota</taxon>
        <taxon>Ktedonobacteria</taxon>
        <taxon>Ktedonobacterales</taxon>
        <taxon>Ktedonobacteraceae</taxon>
        <taxon>Ktedonobacter</taxon>
    </lineage>
</organism>
<feature type="domain" description="AB hydrolase-1" evidence="2">
    <location>
        <begin position="36"/>
        <end position="122"/>
    </location>
</feature>
<accession>A0ABQ3UW73</accession>
<dbReference type="Proteomes" id="UP000654345">
    <property type="component" value="Unassembled WGS sequence"/>
</dbReference>
<comment type="caution">
    <text evidence="3">The sequence shown here is derived from an EMBL/GenBank/DDBJ whole genome shotgun (WGS) entry which is preliminary data.</text>
</comment>
<evidence type="ECO:0000256" key="1">
    <source>
        <dbReference type="SAM" id="MobiDB-lite"/>
    </source>
</evidence>
<proteinExistence type="predicted"/>
<gene>
    <name evidence="3" type="ORF">KSB_54070</name>
</gene>
<name>A0ABQ3UW73_9CHLR</name>